<name>A0ABW4SHT7_9BACL</name>
<dbReference type="EMBL" id="JBHUGI010000032">
    <property type="protein sequence ID" value="MFD1928853.1"/>
    <property type="molecule type" value="Genomic_DNA"/>
</dbReference>
<evidence type="ECO:0008006" key="3">
    <source>
        <dbReference type="Google" id="ProtNLM"/>
    </source>
</evidence>
<reference evidence="2" key="1">
    <citation type="journal article" date="2019" name="Int. J. Syst. Evol. Microbiol.">
        <title>The Global Catalogue of Microorganisms (GCM) 10K type strain sequencing project: providing services to taxonomists for standard genome sequencing and annotation.</title>
        <authorList>
            <consortium name="The Broad Institute Genomics Platform"/>
            <consortium name="The Broad Institute Genome Sequencing Center for Infectious Disease"/>
            <person name="Wu L."/>
            <person name="Ma J."/>
        </authorList>
    </citation>
    <scope>NUCLEOTIDE SEQUENCE [LARGE SCALE GENOMIC DNA]</scope>
    <source>
        <strain evidence="2">CGMCC 4.7177</strain>
    </source>
</reference>
<dbReference type="InterPro" id="IPR027417">
    <property type="entry name" value="P-loop_NTPase"/>
</dbReference>
<protein>
    <recommendedName>
        <fullName evidence="3">AAA+ ATPase domain-containing protein</fullName>
    </recommendedName>
</protein>
<evidence type="ECO:0000313" key="1">
    <source>
        <dbReference type="EMBL" id="MFD1928853.1"/>
    </source>
</evidence>
<dbReference type="Proteomes" id="UP001597218">
    <property type="component" value="Unassembled WGS sequence"/>
</dbReference>
<evidence type="ECO:0000313" key="2">
    <source>
        <dbReference type="Proteomes" id="UP001597218"/>
    </source>
</evidence>
<dbReference type="RefSeq" id="WP_381538500.1">
    <property type="nucleotide sequence ID" value="NZ_JBHUGI010000032.1"/>
</dbReference>
<keyword evidence="2" id="KW-1185">Reference proteome</keyword>
<comment type="caution">
    <text evidence="1">The sequence shown here is derived from an EMBL/GenBank/DDBJ whole genome shotgun (WGS) entry which is preliminary data.</text>
</comment>
<sequence length="1142" mass="132482">MVLNRSFKTSVNVKFDIGNDEFVQRYLPTPSHAESLIGLAEGFLNKGGNSAHIMVGPYGSGKSLVATIMANFVSKAIKKREIKVLVDKFSKVHQEVYQSLSELTSLNRTYIPITLSGSEGQFSDAIITSIINKLKLNGIEISLPDEKNKIIKIIADWLNEYPSTYKEFTTLLKDRNSNPKLSLQKIEKGDIAEIKWFKIIYPSLTAGAEFQSNTGGVFIEKIELILDVLEKENIGIFIIYDEFGRFLQNLDHQEVYKAMQDIQDLAEIANRVSGYLQVLLISHKSMSQYMFGFTAEYQSEFQRIEKRFSTYFVESDTATYYRIAEQYSAATTEEFLLEIPDFKEIVMDIRSFNLFGDLNQQEIEKVIVEGAYPIHPVTLYLLPRISKVFGQNERTLFTFLESEDTGGLMNHIRRNFSYYYPDNLFEFFFSKGIEGNQNDEALKSLKVFKRIEKNLPKNEATKASYKILKLITLWEISHSNTIYRIDSDLISFAIGMKKIQVEKELKELSVKKFIRFNRILNQWELMEGSSVVIDELIDSQLSELRLSQDKRMPFLSNTINKRYFLASAYNDIKDMTRFMKVSLINSKEFLKSASNEQSLLHDDADGYIYLILLDSKNDYKQVLEKVKSIENSYLIFSILTEDFKSIQEQVDQEMAISNIISDKNLLSEHRNLEIELNLLHEELLYEISSYLDAYFTFKSNVVWIYQGEELHLSNEVDLEDKISNIMWDNYSDTPIVMNDSVNRMNVVGIQRTSLYKVLDGVLKSYDQPNLEIIGQGPDYLIYATVIKNNDIDLKSLDSLSEEKLASIRETLLKTIEESPEGNLERITEILSSAPYGIRKPLIPLFVVILLRDKWDQLMFYRNSMYVPALEAEKIYEMFNEPCEYSYEFHDYSVGLNDMMNTLERHLKMYISEYVLESIPLIRVSSGLLNWLRALPRHTQITNNLSDELLQLKEVIRKSEVTPLASIEYLQDKYGNNIEGLKALMSELRLHHKLFVESVKNYLLEQLDIESFIIKDDFLKEYDAEVIIKNRLLSSLKQASTIEEMSMIYIGTELVNWSDTTYELFLSQVKNDLISLDDQDVISDDVVELTYNNKYKKIRKLELSTKSNIIYDNVNRMIKNAGKTVPREEIDYIIYKLINEYIE</sequence>
<accession>A0ABW4SHT7</accession>
<proteinExistence type="predicted"/>
<dbReference type="SUPFAM" id="SSF52540">
    <property type="entry name" value="P-loop containing nucleoside triphosphate hydrolases"/>
    <property type="match status" value="1"/>
</dbReference>
<gene>
    <name evidence="1" type="ORF">ACFSFY_12500</name>
</gene>
<organism evidence="1 2">
    <name type="scientific">Sporosarcina siberiensis</name>
    <dbReference type="NCBI Taxonomy" id="1365606"/>
    <lineage>
        <taxon>Bacteria</taxon>
        <taxon>Bacillati</taxon>
        <taxon>Bacillota</taxon>
        <taxon>Bacilli</taxon>
        <taxon>Bacillales</taxon>
        <taxon>Caryophanaceae</taxon>
        <taxon>Sporosarcina</taxon>
    </lineage>
</organism>